<dbReference type="GO" id="GO:0003824">
    <property type="term" value="F:catalytic activity"/>
    <property type="evidence" value="ECO:0007669"/>
    <property type="project" value="InterPro"/>
</dbReference>
<dbReference type="SUPFAM" id="SSF47781">
    <property type="entry name" value="RuvA domain 2-like"/>
    <property type="match status" value="1"/>
</dbReference>
<dbReference type="InterPro" id="IPR051675">
    <property type="entry name" value="Endo/Exo/Phosphatase_dom_1"/>
</dbReference>
<proteinExistence type="predicted"/>
<evidence type="ECO:0000256" key="2">
    <source>
        <dbReference type="ARBA" id="ARBA00022691"/>
    </source>
</evidence>
<name>A0A4Q9FJ00_9FLAO</name>
<reference evidence="7 8" key="1">
    <citation type="submission" date="2019-02" db="EMBL/GenBank/DDBJ databases">
        <title>Hyunsoonleella sp., isolated from marine sediment.</title>
        <authorList>
            <person name="Liu B.-T."/>
        </authorList>
    </citation>
    <scope>NUCLEOTIDE SEQUENCE [LARGE SCALE GENOMIC DNA]</scope>
    <source>
        <strain evidence="7 8">T58</strain>
    </source>
</reference>
<dbReference type="Pfam" id="PF04055">
    <property type="entry name" value="Radical_SAM"/>
    <property type="match status" value="1"/>
</dbReference>
<dbReference type="InterPro" id="IPR007197">
    <property type="entry name" value="rSAM"/>
</dbReference>
<feature type="domain" description="Radical SAM core" evidence="6">
    <location>
        <begin position="62"/>
        <end position="199"/>
    </location>
</feature>
<dbReference type="Gene3D" id="3.20.20.70">
    <property type="entry name" value="Aldolase class I"/>
    <property type="match status" value="1"/>
</dbReference>
<dbReference type="Proteomes" id="UP000291142">
    <property type="component" value="Unassembled WGS sequence"/>
</dbReference>
<dbReference type="InterPro" id="IPR058240">
    <property type="entry name" value="rSAM_sf"/>
</dbReference>
<dbReference type="SUPFAM" id="SSF102114">
    <property type="entry name" value="Radical SAM enzymes"/>
    <property type="match status" value="1"/>
</dbReference>
<evidence type="ECO:0000256" key="3">
    <source>
        <dbReference type="ARBA" id="ARBA00022723"/>
    </source>
</evidence>
<dbReference type="AlphaFoldDB" id="A0A4Q9FJ00"/>
<keyword evidence="4" id="KW-0408">Iron</keyword>
<organism evidence="7 8">
    <name type="scientific">Hyunsoonleella flava</name>
    <dbReference type="NCBI Taxonomy" id="2527939"/>
    <lineage>
        <taxon>Bacteria</taxon>
        <taxon>Pseudomonadati</taxon>
        <taxon>Bacteroidota</taxon>
        <taxon>Flavobacteriia</taxon>
        <taxon>Flavobacteriales</taxon>
        <taxon>Flavobacteriaceae</taxon>
    </lineage>
</organism>
<keyword evidence="3" id="KW-0479">Metal-binding</keyword>
<evidence type="ECO:0000259" key="6">
    <source>
        <dbReference type="Pfam" id="PF04055"/>
    </source>
</evidence>
<evidence type="ECO:0000256" key="1">
    <source>
        <dbReference type="ARBA" id="ARBA00001966"/>
    </source>
</evidence>
<sequence length="420" mass="48143">MSFERIREKLNILADAAKYDLSCASSGSNRNNTNKGLGNSTGMGICHTYTRDGRCVSLLKILLTNHCIFDCAYCVTRKSNDIKRAAFKVQEVADLTINFYRRNYIEGLFLSSGIFKNADYTMERLVAVAKKLRLEENFNGYIHLKSIPGASDELMREAGLYADRLSVNIEIPTKEGLKQLAPDKNHDDFIKPMKKVKNEIIQYKSEKKIIKSTPKYAPAGQSTQMIIGASGESDMQIMYTSNYLYNKFDLKRVYYSGYIPVSHDKRLPMIGTEVPVLRENRLYQSDWLLRFYGFDVREILNSKHPNLDLDIDPKLSWALRNLNQFPLDVNKADKMMLARVPGLGITSVNKILSARRFRNLNWEHLKSIGVKLNRAKYFITCNSRYFETKDYSASQLKHIIVNSSNSKYKKAFTGQLTLFS</sequence>
<dbReference type="SFLD" id="SFLDS00029">
    <property type="entry name" value="Radical_SAM"/>
    <property type="match status" value="1"/>
</dbReference>
<comment type="cofactor">
    <cofactor evidence="1">
        <name>[4Fe-4S] cluster</name>
        <dbReference type="ChEBI" id="CHEBI:49883"/>
    </cofactor>
</comment>
<dbReference type="InterPro" id="IPR023874">
    <property type="entry name" value="DNA_rSAM_put"/>
</dbReference>
<dbReference type="InterPro" id="IPR010994">
    <property type="entry name" value="RuvA_2-like"/>
</dbReference>
<dbReference type="EMBL" id="SIRT01000006">
    <property type="protein sequence ID" value="TBN03657.1"/>
    <property type="molecule type" value="Genomic_DNA"/>
</dbReference>
<dbReference type="OrthoDB" id="9801154at2"/>
<keyword evidence="5" id="KW-0411">Iron-sulfur</keyword>
<dbReference type="InterPro" id="IPR013785">
    <property type="entry name" value="Aldolase_TIM"/>
</dbReference>
<evidence type="ECO:0000313" key="7">
    <source>
        <dbReference type="EMBL" id="TBN03657.1"/>
    </source>
</evidence>
<evidence type="ECO:0000256" key="5">
    <source>
        <dbReference type="ARBA" id="ARBA00023014"/>
    </source>
</evidence>
<dbReference type="CDD" id="cd01335">
    <property type="entry name" value="Radical_SAM"/>
    <property type="match status" value="1"/>
</dbReference>
<keyword evidence="8" id="KW-1185">Reference proteome</keyword>
<comment type="caution">
    <text evidence="7">The sequence shown here is derived from an EMBL/GenBank/DDBJ whole genome shotgun (WGS) entry which is preliminary data.</text>
</comment>
<dbReference type="GO" id="GO:0046872">
    <property type="term" value="F:metal ion binding"/>
    <property type="evidence" value="ECO:0007669"/>
    <property type="project" value="UniProtKB-KW"/>
</dbReference>
<evidence type="ECO:0000313" key="8">
    <source>
        <dbReference type="Proteomes" id="UP000291142"/>
    </source>
</evidence>
<protein>
    <submittedName>
        <fullName evidence="7">Putative DNA modification/repair radical SAM protein</fullName>
    </submittedName>
</protein>
<gene>
    <name evidence="7" type="ORF">EYD45_09065</name>
</gene>
<dbReference type="PANTHER" id="PTHR21180">
    <property type="entry name" value="ENDONUCLEASE/EXONUCLEASE/PHOSPHATASE FAMILY DOMAIN-CONTAINING PROTEIN 1"/>
    <property type="match status" value="1"/>
</dbReference>
<keyword evidence="2" id="KW-0949">S-adenosyl-L-methionine</keyword>
<dbReference type="NCBIfam" id="TIGR03916">
    <property type="entry name" value="rSAM_link_UDG"/>
    <property type="match status" value="1"/>
</dbReference>
<dbReference type="GO" id="GO:0051536">
    <property type="term" value="F:iron-sulfur cluster binding"/>
    <property type="evidence" value="ECO:0007669"/>
    <property type="project" value="UniProtKB-KW"/>
</dbReference>
<accession>A0A4Q9FJ00</accession>
<dbReference type="PANTHER" id="PTHR21180:SF9">
    <property type="entry name" value="TYPE II SECRETION SYSTEM PROTEIN K"/>
    <property type="match status" value="1"/>
</dbReference>
<dbReference type="RefSeq" id="WP_130964225.1">
    <property type="nucleotide sequence ID" value="NZ_SIRT01000006.1"/>
</dbReference>
<dbReference type="SFLD" id="SFLDG01102">
    <property type="entry name" value="Uncharacterised_Radical_SAM_Su"/>
    <property type="match status" value="1"/>
</dbReference>
<evidence type="ECO:0000256" key="4">
    <source>
        <dbReference type="ARBA" id="ARBA00023004"/>
    </source>
</evidence>